<evidence type="ECO:0000256" key="1">
    <source>
        <dbReference type="SAM" id="MobiDB-lite"/>
    </source>
</evidence>
<accession>A0A4Y7PGI3</accession>
<keyword evidence="3" id="KW-1185">Reference proteome</keyword>
<feature type="compositionally biased region" description="Polar residues" evidence="1">
    <location>
        <begin position="174"/>
        <end position="183"/>
    </location>
</feature>
<evidence type="ECO:0000313" key="3">
    <source>
        <dbReference type="Proteomes" id="UP000294933"/>
    </source>
</evidence>
<feature type="compositionally biased region" description="Low complexity" evidence="1">
    <location>
        <begin position="121"/>
        <end position="140"/>
    </location>
</feature>
<feature type="compositionally biased region" description="Basic and acidic residues" evidence="1">
    <location>
        <begin position="141"/>
        <end position="157"/>
    </location>
</feature>
<dbReference type="VEuPathDB" id="FungiDB:BD410DRAFT_192195"/>
<evidence type="ECO:0000313" key="2">
    <source>
        <dbReference type="EMBL" id="TDL14523.1"/>
    </source>
</evidence>
<dbReference type="Proteomes" id="UP000294933">
    <property type="component" value="Unassembled WGS sequence"/>
</dbReference>
<protein>
    <submittedName>
        <fullName evidence="2">Uncharacterized protein</fullName>
    </submittedName>
</protein>
<organism evidence="2 3">
    <name type="scientific">Rickenella mellea</name>
    <dbReference type="NCBI Taxonomy" id="50990"/>
    <lineage>
        <taxon>Eukaryota</taxon>
        <taxon>Fungi</taxon>
        <taxon>Dikarya</taxon>
        <taxon>Basidiomycota</taxon>
        <taxon>Agaricomycotina</taxon>
        <taxon>Agaricomycetes</taxon>
        <taxon>Hymenochaetales</taxon>
        <taxon>Rickenellaceae</taxon>
        <taxon>Rickenella</taxon>
    </lineage>
</organism>
<feature type="region of interest" description="Disordered" evidence="1">
    <location>
        <begin position="117"/>
        <end position="192"/>
    </location>
</feature>
<dbReference type="AlphaFoldDB" id="A0A4Y7PGI3"/>
<name>A0A4Y7PGI3_9AGAM</name>
<gene>
    <name evidence="2" type="ORF">BD410DRAFT_192195</name>
</gene>
<sequence>MPSLRRMDFMSPSCSGLEHQLKFLAKSRHSHFPTLKVVRIIDALDLTAPTNYCFVHRRYVDVLRKWTKAAKTLGIELQTKDGDALEVHRRYRMLHPGGDQAKILEYEYEIDFEEESDDTYESLTSDDSSSESDVSLSCLSHHPEGSHLEQDMDHDTVIRLWDQMQQDERVDAMSDSSECTDWNDSTDEKPET</sequence>
<reference evidence="2 3" key="1">
    <citation type="submission" date="2018-06" db="EMBL/GenBank/DDBJ databases">
        <title>A transcriptomic atlas of mushroom development highlights an independent origin of complex multicellularity.</title>
        <authorList>
            <consortium name="DOE Joint Genome Institute"/>
            <person name="Krizsan K."/>
            <person name="Almasi E."/>
            <person name="Merenyi Z."/>
            <person name="Sahu N."/>
            <person name="Viragh M."/>
            <person name="Koszo T."/>
            <person name="Mondo S."/>
            <person name="Kiss B."/>
            <person name="Balint B."/>
            <person name="Kues U."/>
            <person name="Barry K."/>
            <person name="Hegedus J.C."/>
            <person name="Henrissat B."/>
            <person name="Johnson J."/>
            <person name="Lipzen A."/>
            <person name="Ohm R."/>
            <person name="Nagy I."/>
            <person name="Pangilinan J."/>
            <person name="Yan J."/>
            <person name="Xiong Y."/>
            <person name="Grigoriev I.V."/>
            <person name="Hibbett D.S."/>
            <person name="Nagy L.G."/>
        </authorList>
    </citation>
    <scope>NUCLEOTIDE SEQUENCE [LARGE SCALE GENOMIC DNA]</scope>
    <source>
        <strain evidence="2 3">SZMC22713</strain>
    </source>
</reference>
<dbReference type="EMBL" id="ML170330">
    <property type="protein sequence ID" value="TDL14523.1"/>
    <property type="molecule type" value="Genomic_DNA"/>
</dbReference>
<proteinExistence type="predicted"/>